<dbReference type="InterPro" id="IPR017871">
    <property type="entry name" value="ABC_transporter-like_CS"/>
</dbReference>
<dbReference type="InterPro" id="IPR036640">
    <property type="entry name" value="ABC1_TM_sf"/>
</dbReference>
<dbReference type="SUPFAM" id="SSF52540">
    <property type="entry name" value="P-loop containing nucleoside triphosphate hydrolases"/>
    <property type="match status" value="1"/>
</dbReference>
<evidence type="ECO:0000256" key="4">
    <source>
        <dbReference type="ARBA" id="ARBA00022692"/>
    </source>
</evidence>
<dbReference type="RefSeq" id="WP_123269566.1">
    <property type="nucleotide sequence ID" value="NZ_RJJQ01000001.1"/>
</dbReference>
<feature type="domain" description="ABC transporter" evidence="10">
    <location>
        <begin position="336"/>
        <end position="569"/>
    </location>
</feature>
<dbReference type="PROSITE" id="PS50929">
    <property type="entry name" value="ABC_TM1F"/>
    <property type="match status" value="1"/>
</dbReference>
<dbReference type="GO" id="GO:0015421">
    <property type="term" value="F:ABC-type oligopeptide transporter activity"/>
    <property type="evidence" value="ECO:0007669"/>
    <property type="project" value="TreeGrafter"/>
</dbReference>
<gene>
    <name evidence="12" type="ORF">EFY87_01730</name>
</gene>
<evidence type="ECO:0000256" key="5">
    <source>
        <dbReference type="ARBA" id="ARBA00022741"/>
    </source>
</evidence>
<dbReference type="SUPFAM" id="SSF90123">
    <property type="entry name" value="ABC transporter transmembrane region"/>
    <property type="match status" value="1"/>
</dbReference>
<feature type="transmembrane region" description="Helical" evidence="9">
    <location>
        <begin position="280"/>
        <end position="298"/>
    </location>
</feature>
<feature type="domain" description="ABC transmembrane type-1" evidence="11">
    <location>
        <begin position="18"/>
        <end position="300"/>
    </location>
</feature>
<keyword evidence="4 9" id="KW-0812">Transmembrane</keyword>
<comment type="caution">
    <text evidence="12">The sequence shown here is derived from an EMBL/GenBank/DDBJ whole genome shotgun (WGS) entry which is preliminary data.</text>
</comment>
<evidence type="ECO:0000256" key="7">
    <source>
        <dbReference type="ARBA" id="ARBA00022989"/>
    </source>
</evidence>
<protein>
    <submittedName>
        <fullName evidence="12">ABC transporter ATP-binding protein</fullName>
    </submittedName>
</protein>
<evidence type="ECO:0000256" key="9">
    <source>
        <dbReference type="SAM" id="Phobius"/>
    </source>
</evidence>
<dbReference type="PROSITE" id="PS00211">
    <property type="entry name" value="ABC_TRANSPORTER_1"/>
    <property type="match status" value="1"/>
</dbReference>
<dbReference type="Proteomes" id="UP000271678">
    <property type="component" value="Unassembled WGS sequence"/>
</dbReference>
<evidence type="ECO:0000313" key="12">
    <source>
        <dbReference type="EMBL" id="RNI25375.1"/>
    </source>
</evidence>
<dbReference type="InterPro" id="IPR003439">
    <property type="entry name" value="ABC_transporter-like_ATP-bd"/>
</dbReference>
<dbReference type="Gene3D" id="3.40.50.300">
    <property type="entry name" value="P-loop containing nucleotide triphosphate hydrolases"/>
    <property type="match status" value="1"/>
</dbReference>
<name>A0A3M9MJL6_9MICO</name>
<feature type="transmembrane region" description="Helical" evidence="9">
    <location>
        <begin position="127"/>
        <end position="151"/>
    </location>
</feature>
<evidence type="ECO:0000259" key="10">
    <source>
        <dbReference type="PROSITE" id="PS50893"/>
    </source>
</evidence>
<evidence type="ECO:0000256" key="6">
    <source>
        <dbReference type="ARBA" id="ARBA00022840"/>
    </source>
</evidence>
<dbReference type="GO" id="GO:0016887">
    <property type="term" value="F:ATP hydrolysis activity"/>
    <property type="evidence" value="ECO:0007669"/>
    <property type="project" value="InterPro"/>
</dbReference>
<dbReference type="Pfam" id="PF00664">
    <property type="entry name" value="ABC_membrane"/>
    <property type="match status" value="1"/>
</dbReference>
<dbReference type="SMART" id="SM00382">
    <property type="entry name" value="AAA"/>
    <property type="match status" value="1"/>
</dbReference>
<dbReference type="Gene3D" id="1.20.1560.10">
    <property type="entry name" value="ABC transporter type 1, transmembrane domain"/>
    <property type="match status" value="1"/>
</dbReference>
<dbReference type="GO" id="GO:0005886">
    <property type="term" value="C:plasma membrane"/>
    <property type="evidence" value="ECO:0007669"/>
    <property type="project" value="UniProtKB-SubCell"/>
</dbReference>
<dbReference type="EMBL" id="RJJQ01000001">
    <property type="protein sequence ID" value="RNI25375.1"/>
    <property type="molecule type" value="Genomic_DNA"/>
</dbReference>
<dbReference type="PANTHER" id="PTHR43394">
    <property type="entry name" value="ATP-DEPENDENT PERMEASE MDL1, MITOCHONDRIAL"/>
    <property type="match status" value="1"/>
</dbReference>
<feature type="transmembrane region" description="Helical" evidence="9">
    <location>
        <begin position="12"/>
        <end position="33"/>
    </location>
</feature>
<evidence type="ECO:0000256" key="2">
    <source>
        <dbReference type="ARBA" id="ARBA00022448"/>
    </source>
</evidence>
<keyword evidence="5" id="KW-0547">Nucleotide-binding</keyword>
<evidence type="ECO:0000313" key="13">
    <source>
        <dbReference type="Proteomes" id="UP000271678"/>
    </source>
</evidence>
<keyword evidence="2" id="KW-0813">Transport</keyword>
<evidence type="ECO:0000256" key="8">
    <source>
        <dbReference type="ARBA" id="ARBA00023136"/>
    </source>
</evidence>
<evidence type="ECO:0000256" key="1">
    <source>
        <dbReference type="ARBA" id="ARBA00004651"/>
    </source>
</evidence>
<evidence type="ECO:0000259" key="11">
    <source>
        <dbReference type="PROSITE" id="PS50929"/>
    </source>
</evidence>
<keyword evidence="3" id="KW-1003">Cell membrane</keyword>
<keyword evidence="13" id="KW-1185">Reference proteome</keyword>
<dbReference type="CDD" id="cd18548">
    <property type="entry name" value="ABC_6TM_Tm287_like"/>
    <property type="match status" value="1"/>
</dbReference>
<dbReference type="OrthoDB" id="9806127at2"/>
<keyword evidence="7 9" id="KW-1133">Transmembrane helix</keyword>
<proteinExistence type="predicted"/>
<dbReference type="AlphaFoldDB" id="A0A3M9MJL6"/>
<dbReference type="InterPro" id="IPR011527">
    <property type="entry name" value="ABC1_TM_dom"/>
</dbReference>
<keyword evidence="6 12" id="KW-0067">ATP-binding</keyword>
<dbReference type="PANTHER" id="PTHR43394:SF1">
    <property type="entry name" value="ATP-BINDING CASSETTE SUB-FAMILY B MEMBER 10, MITOCHONDRIAL"/>
    <property type="match status" value="1"/>
</dbReference>
<dbReference type="GO" id="GO:0005524">
    <property type="term" value="F:ATP binding"/>
    <property type="evidence" value="ECO:0007669"/>
    <property type="project" value="UniProtKB-KW"/>
</dbReference>
<keyword evidence="8 9" id="KW-0472">Membrane</keyword>
<dbReference type="InterPro" id="IPR003593">
    <property type="entry name" value="AAA+_ATPase"/>
</dbReference>
<dbReference type="InterPro" id="IPR039421">
    <property type="entry name" value="Type_1_exporter"/>
</dbReference>
<dbReference type="PROSITE" id="PS50893">
    <property type="entry name" value="ABC_TRANSPORTER_2"/>
    <property type="match status" value="1"/>
</dbReference>
<dbReference type="FunFam" id="1.20.1560.10:FF:000040">
    <property type="entry name" value="Multidrug ABC transporter ATP-binding protein"/>
    <property type="match status" value="1"/>
</dbReference>
<reference evidence="12 13" key="1">
    <citation type="submission" date="2018-11" db="EMBL/GenBank/DDBJ databases">
        <title>Draft genome of Simplicispira Flexivirga sp. BO-16.</title>
        <authorList>
            <person name="Im W.T."/>
        </authorList>
    </citation>
    <scope>NUCLEOTIDE SEQUENCE [LARGE SCALE GENOMIC DNA]</scope>
    <source>
        <strain evidence="12 13">BO-16</strain>
    </source>
</reference>
<feature type="transmembrane region" description="Helical" evidence="9">
    <location>
        <begin position="237"/>
        <end position="260"/>
    </location>
</feature>
<sequence length="578" mass="62916">MLLKLVRKRLAPYGRLLLGLVVLQLINVGANLYLPTLNADIIDNGVSKGNTGYIWDTGGLMLGVTLVQAIGSIGAAFLGAKIAMSFGRDTRASIFRAVGRFSGREMGQFGAPSLITRSTNDVQQVQLLVLMGCTLMVTAPFMMVGGVIMALRQDAGLSWLVLLAVVVLGVSVGLIVRLMVPAFRLVQRRIDRVNRVMREHLSGVRVIRAFTREGYEQSRFDIATDDLTDVQLRVGRLMMLMFPLVFTVMNVSTIGVWWFGAHQVADGHIEIGSLSAYMTYLIQILMSVMMATFMFMMIPRASVAAERITDVVTTEASVRPPEHPVTPDRLRGIVELRRASMQYPGADEPVLRDVGLRAEPGQTVAIIGSTGSGKSTLLSLIARFFDTTSGAVLVDGVDVKELDPQQLWGHIGIVPQKAYLFSGTVASNLRYGNPDATESDLWEALEVAQARDFVQRMDGGLEAAITQGGTNVSGGQRQRLCIARALVARPRIYLFDDSFSALDLATDQRLRAALAPHVRESTVFIVAQRVSTIRTADSIIVLDDGVVVGQGTHDELLAECPEYQEIVASQHGADEEVA</sequence>
<comment type="subcellular location">
    <subcellularLocation>
        <location evidence="1">Cell membrane</location>
        <topology evidence="1">Multi-pass membrane protein</topology>
    </subcellularLocation>
</comment>
<dbReference type="InterPro" id="IPR027417">
    <property type="entry name" value="P-loop_NTPase"/>
</dbReference>
<feature type="transmembrane region" description="Helical" evidence="9">
    <location>
        <begin position="53"/>
        <end position="78"/>
    </location>
</feature>
<accession>A0A3M9MJL6</accession>
<feature type="transmembrane region" description="Helical" evidence="9">
    <location>
        <begin position="157"/>
        <end position="180"/>
    </location>
</feature>
<organism evidence="12 13">
    <name type="scientific">Flexivirga caeni</name>
    <dbReference type="NCBI Taxonomy" id="2294115"/>
    <lineage>
        <taxon>Bacteria</taxon>
        <taxon>Bacillati</taxon>
        <taxon>Actinomycetota</taxon>
        <taxon>Actinomycetes</taxon>
        <taxon>Micrococcales</taxon>
        <taxon>Dermacoccaceae</taxon>
        <taxon>Flexivirga</taxon>
    </lineage>
</organism>
<evidence type="ECO:0000256" key="3">
    <source>
        <dbReference type="ARBA" id="ARBA00022475"/>
    </source>
</evidence>
<dbReference type="Pfam" id="PF00005">
    <property type="entry name" value="ABC_tran"/>
    <property type="match status" value="1"/>
</dbReference>
<dbReference type="FunFam" id="3.40.50.300:FF:000854">
    <property type="entry name" value="Multidrug ABC transporter ATP-binding protein"/>
    <property type="match status" value="1"/>
</dbReference>